<evidence type="ECO:0000256" key="11">
    <source>
        <dbReference type="SAM" id="MobiDB-lite"/>
    </source>
</evidence>
<dbReference type="GO" id="GO:0000978">
    <property type="term" value="F:RNA polymerase II cis-regulatory region sequence-specific DNA binding"/>
    <property type="evidence" value="ECO:0007669"/>
    <property type="project" value="TreeGrafter"/>
</dbReference>
<evidence type="ECO:0000256" key="4">
    <source>
        <dbReference type="ARBA" id="ARBA00022771"/>
    </source>
</evidence>
<dbReference type="InterPro" id="IPR051565">
    <property type="entry name" value="Sal_C2H2-zinc-finger"/>
</dbReference>
<evidence type="ECO:0000256" key="9">
    <source>
        <dbReference type="ARBA" id="ARBA00038474"/>
    </source>
</evidence>
<dbReference type="Proteomes" id="UP001460270">
    <property type="component" value="Unassembled WGS sequence"/>
</dbReference>
<feature type="region of interest" description="Disordered" evidence="11">
    <location>
        <begin position="138"/>
        <end position="172"/>
    </location>
</feature>
<protein>
    <recommendedName>
        <fullName evidence="12">C2H2-type domain-containing protein</fullName>
    </recommendedName>
</protein>
<evidence type="ECO:0000256" key="6">
    <source>
        <dbReference type="ARBA" id="ARBA00023015"/>
    </source>
</evidence>
<feature type="region of interest" description="Disordered" evidence="11">
    <location>
        <begin position="1144"/>
        <end position="1184"/>
    </location>
</feature>
<dbReference type="PROSITE" id="PS50157">
    <property type="entry name" value="ZINC_FINGER_C2H2_2"/>
    <property type="match status" value="6"/>
</dbReference>
<dbReference type="FunFam" id="3.30.160.60:FF:000025">
    <property type="entry name" value="Spalt-like transcription factor 1"/>
    <property type="match status" value="1"/>
</dbReference>
<evidence type="ECO:0000256" key="10">
    <source>
        <dbReference type="PROSITE-ProRule" id="PRU00042"/>
    </source>
</evidence>
<feature type="region of interest" description="Disordered" evidence="11">
    <location>
        <begin position="1010"/>
        <end position="1083"/>
    </location>
</feature>
<feature type="region of interest" description="Disordered" evidence="11">
    <location>
        <begin position="817"/>
        <end position="904"/>
    </location>
</feature>
<dbReference type="GO" id="GO:0008270">
    <property type="term" value="F:zinc ion binding"/>
    <property type="evidence" value="ECO:0007669"/>
    <property type="project" value="UniProtKB-KW"/>
</dbReference>
<organism evidence="13 14">
    <name type="scientific">Mugilogobius chulae</name>
    <name type="common">yellowstripe goby</name>
    <dbReference type="NCBI Taxonomy" id="88201"/>
    <lineage>
        <taxon>Eukaryota</taxon>
        <taxon>Metazoa</taxon>
        <taxon>Chordata</taxon>
        <taxon>Craniata</taxon>
        <taxon>Vertebrata</taxon>
        <taxon>Euteleostomi</taxon>
        <taxon>Actinopterygii</taxon>
        <taxon>Neopterygii</taxon>
        <taxon>Teleostei</taxon>
        <taxon>Neoteleostei</taxon>
        <taxon>Acanthomorphata</taxon>
        <taxon>Gobiaria</taxon>
        <taxon>Gobiiformes</taxon>
        <taxon>Gobioidei</taxon>
        <taxon>Gobiidae</taxon>
        <taxon>Gobionellinae</taxon>
        <taxon>Mugilogobius</taxon>
    </lineage>
</organism>
<feature type="compositionally biased region" description="Polar residues" evidence="11">
    <location>
        <begin position="891"/>
        <end position="904"/>
    </location>
</feature>
<feature type="compositionally biased region" description="Polar residues" evidence="11">
    <location>
        <begin position="1013"/>
        <end position="1032"/>
    </location>
</feature>
<proteinExistence type="inferred from homology"/>
<dbReference type="GO" id="GO:0000981">
    <property type="term" value="F:DNA-binding transcription factor activity, RNA polymerase II-specific"/>
    <property type="evidence" value="ECO:0007669"/>
    <property type="project" value="TreeGrafter"/>
</dbReference>
<keyword evidence="7" id="KW-0804">Transcription</keyword>
<evidence type="ECO:0000256" key="8">
    <source>
        <dbReference type="ARBA" id="ARBA00023242"/>
    </source>
</evidence>
<feature type="compositionally biased region" description="Basic and acidic residues" evidence="11">
    <location>
        <begin position="1052"/>
        <end position="1062"/>
    </location>
</feature>
<dbReference type="PANTHER" id="PTHR23233">
    <property type="entry name" value="SAL-LIKE PROTEIN"/>
    <property type="match status" value="1"/>
</dbReference>
<keyword evidence="14" id="KW-1185">Reference proteome</keyword>
<reference evidence="14" key="1">
    <citation type="submission" date="2024-04" db="EMBL/GenBank/DDBJ databases">
        <title>Salinicola lusitanus LLJ914,a marine bacterium isolated from the Okinawa Trough.</title>
        <authorList>
            <person name="Li J."/>
        </authorList>
    </citation>
    <scope>NUCLEOTIDE SEQUENCE [LARGE SCALE GENOMIC DNA]</scope>
</reference>
<evidence type="ECO:0000313" key="14">
    <source>
        <dbReference type="Proteomes" id="UP001460270"/>
    </source>
</evidence>
<feature type="domain" description="C2H2-type" evidence="12">
    <location>
        <begin position="1132"/>
        <end position="1162"/>
    </location>
</feature>
<dbReference type="InterPro" id="IPR013087">
    <property type="entry name" value="Znf_C2H2_type"/>
</dbReference>
<feature type="domain" description="C2H2-type" evidence="12">
    <location>
        <begin position="794"/>
        <end position="821"/>
    </location>
</feature>
<evidence type="ECO:0000256" key="1">
    <source>
        <dbReference type="ARBA" id="ARBA00004123"/>
    </source>
</evidence>
<dbReference type="AlphaFoldDB" id="A0AAW0Q376"/>
<evidence type="ECO:0000313" key="13">
    <source>
        <dbReference type="EMBL" id="KAK7945127.1"/>
    </source>
</evidence>
<name>A0AAW0Q376_9GOBI</name>
<evidence type="ECO:0000256" key="5">
    <source>
        <dbReference type="ARBA" id="ARBA00022833"/>
    </source>
</evidence>
<feature type="region of interest" description="Disordered" evidence="11">
    <location>
        <begin position="1108"/>
        <end position="1129"/>
    </location>
</feature>
<keyword evidence="8" id="KW-0539">Nucleus</keyword>
<feature type="region of interest" description="Disordered" evidence="11">
    <location>
        <begin position="583"/>
        <end position="633"/>
    </location>
</feature>
<keyword evidence="4 10" id="KW-0863">Zinc-finger</keyword>
<feature type="compositionally biased region" description="Polar residues" evidence="11">
    <location>
        <begin position="916"/>
        <end position="928"/>
    </location>
</feature>
<dbReference type="SUPFAM" id="SSF57667">
    <property type="entry name" value="beta-beta-alpha zinc fingers"/>
    <property type="match status" value="3"/>
</dbReference>
<feature type="region of interest" description="Disordered" evidence="11">
    <location>
        <begin position="916"/>
        <end position="991"/>
    </location>
</feature>
<feature type="compositionally biased region" description="Basic and acidic residues" evidence="11">
    <location>
        <begin position="1229"/>
        <end position="1245"/>
    </location>
</feature>
<feature type="compositionally biased region" description="Polar residues" evidence="11">
    <location>
        <begin position="309"/>
        <end position="324"/>
    </location>
</feature>
<comment type="subcellular location">
    <subcellularLocation>
        <location evidence="1">Nucleus</location>
    </subcellularLocation>
</comment>
<evidence type="ECO:0000256" key="2">
    <source>
        <dbReference type="ARBA" id="ARBA00022723"/>
    </source>
</evidence>
<evidence type="ECO:0000256" key="3">
    <source>
        <dbReference type="ARBA" id="ARBA00022737"/>
    </source>
</evidence>
<dbReference type="EMBL" id="JBBPFD010000001">
    <property type="protein sequence ID" value="KAK7945127.1"/>
    <property type="molecule type" value="Genomic_DNA"/>
</dbReference>
<dbReference type="PANTHER" id="PTHR23233:SF85">
    <property type="entry name" value="SAL-LIKE PROTEIN 2"/>
    <property type="match status" value="1"/>
</dbReference>
<feature type="region of interest" description="Disordered" evidence="11">
    <location>
        <begin position="337"/>
        <end position="365"/>
    </location>
</feature>
<dbReference type="Pfam" id="PF13894">
    <property type="entry name" value="zf-C2H2_4"/>
    <property type="match status" value="2"/>
</dbReference>
<feature type="compositionally biased region" description="Low complexity" evidence="11">
    <location>
        <begin position="615"/>
        <end position="631"/>
    </location>
</feature>
<evidence type="ECO:0000259" key="12">
    <source>
        <dbReference type="PROSITE" id="PS50157"/>
    </source>
</evidence>
<sequence>MSRRKQKQPQQLLNLTSAASRIPENDIPLAVKSHPVPFTQDSFLGSASTLQRPQLSCDSCLSHKRPYSACLAESTQTCCKSQQLRKLSLIFTPEILKPPFASLSSTSSLKEIFFNSQMASPKLGLSATTTSSSSSPCASLCPPLHPGSPSRVPEGPPSPVTPVPSPGVTSAAAAPPRMQLSIALILEELRVLQQRQIHQMQITEEICRQVLRLGGASYNVDAPSPHSLSTLPQLCLEGDKQATNPAITSSGTQPSTSVAPLLACFSSLLPTQSPNKPPKQSSSLSQILQPHKLTVEGSSAAHGFPKVTPHSTAQSPTPMGSSTFPLALSLALPSRHLHEKSSNTTPLSGHSGLSSRNSMSTPVSNTHLPQQLVSEADSASSSSGRLLHVCRFCGKSFSSDSALQIHLRSHTGERPFQCPVCFSRFTTRGNLKVHFLRHREQNPELSLSLLPSSLGHRKIFPLSLPLPPSVDLALLSHSLLQLNRAAAASITASPTTVSSSTSSALSSSLFSNPSLVSPSTLTGVFKSSKPQHFDENTPPHVPILSPGSYSQLAQHSKLLFPSVSSSPATSIFNHPALGFMRSTLPTNPNLHHHTSASHPPMALKRPSCPSTIAQSSLSSSVPTSTPTSETSKLQRLVEKLEKVSSQTSALWVPSSSTETSSGLPNCCFTNASTSSTYVMASPTSSALVDSSVSNLAHDVAAALGLSANGSSNLAGGQLSAFNMIGLTSSLVANQCGVCLRVMSCPRALRLHQATHLGERPFPCKLCGRSFSTKGSLRSHLATHHARPANARVQNSCPLCQRKFTNALVLQHHIRMHLGGQLPPGSSDDPATQTSEQCSDKSSPKCQGQPTDTGTSKAPFSETNFPKGPALNSQNETLVNAAENTKSKDECSSASASPRPTTQSIFDVFSDSNTQLTSLGGVDETSSMDLSDHQQTEQDTVVSNQEQTDIDFQESLSNTSEEPAVAKFTMSSTSETLEPQMDLEKAEASTSSNILCTGTSVENMCETLARLTPDPTQSKETSLVNTPQTLSESKSPEPAKAEKDFFSKSGTPKQDHVSDKDPKAPSALETVDEIDGEINSPPSSALLKETQHFNYGCFEKEDTELSEAVDNSVPISLTPTLPSPMSRPEKKTYCCAECGKEYASRSGLKGHMKHHGVYSKTRPSVRSSRSSSDQVKTSVSSLNVPATRSSASFWNQYKTLLNTSAESHDAPSGSQGENEPVRSVRSSARSRMESRAAGEAHKGDET</sequence>
<dbReference type="Pfam" id="PF00096">
    <property type="entry name" value="zf-C2H2"/>
    <property type="match status" value="1"/>
</dbReference>
<feature type="region of interest" description="Disordered" evidence="11">
    <location>
        <begin position="1203"/>
        <end position="1245"/>
    </location>
</feature>
<dbReference type="GO" id="GO:0005634">
    <property type="term" value="C:nucleus"/>
    <property type="evidence" value="ECO:0007669"/>
    <property type="project" value="UniProtKB-SubCell"/>
</dbReference>
<feature type="compositionally biased region" description="Basic residues" evidence="11">
    <location>
        <begin position="1147"/>
        <end position="1156"/>
    </location>
</feature>
<dbReference type="FunFam" id="3.30.160.60:FF:000130">
    <property type="entry name" value="Spalt-like transcription factor 4"/>
    <property type="match status" value="1"/>
</dbReference>
<evidence type="ECO:0000256" key="7">
    <source>
        <dbReference type="ARBA" id="ARBA00023163"/>
    </source>
</evidence>
<feature type="compositionally biased region" description="Polar residues" evidence="11">
    <location>
        <begin position="342"/>
        <end position="365"/>
    </location>
</feature>
<feature type="region of interest" description="Disordered" evidence="11">
    <location>
        <begin position="300"/>
        <end position="324"/>
    </location>
</feature>
<keyword evidence="3" id="KW-0677">Repeat</keyword>
<feature type="compositionally biased region" description="Basic and acidic residues" evidence="11">
    <location>
        <begin position="1033"/>
        <end position="1045"/>
    </location>
</feature>
<comment type="similarity">
    <text evidence="9">Belongs to the sal C2H2-type zinc-finger protein family.</text>
</comment>
<dbReference type="Pfam" id="PF13912">
    <property type="entry name" value="zf-C2H2_6"/>
    <property type="match status" value="1"/>
</dbReference>
<feature type="compositionally biased region" description="Polar residues" evidence="11">
    <location>
        <begin position="843"/>
        <end position="863"/>
    </location>
</feature>
<dbReference type="PROSITE" id="PS00028">
    <property type="entry name" value="ZINC_FINGER_C2H2_1"/>
    <property type="match status" value="6"/>
</dbReference>
<feature type="compositionally biased region" description="Pro residues" evidence="11">
    <location>
        <begin position="154"/>
        <end position="165"/>
    </location>
</feature>
<feature type="domain" description="C2H2-type" evidence="12">
    <location>
        <begin position="733"/>
        <end position="760"/>
    </location>
</feature>
<gene>
    <name evidence="13" type="ORF">WMY93_000855</name>
</gene>
<keyword evidence="2" id="KW-0479">Metal-binding</keyword>
<dbReference type="InterPro" id="IPR036236">
    <property type="entry name" value="Znf_C2H2_sf"/>
</dbReference>
<feature type="compositionally biased region" description="Polar residues" evidence="11">
    <location>
        <begin position="936"/>
        <end position="946"/>
    </location>
</feature>
<keyword evidence="5" id="KW-0862">Zinc</keyword>
<feature type="compositionally biased region" description="Polar residues" evidence="11">
    <location>
        <begin position="870"/>
        <end position="883"/>
    </location>
</feature>
<dbReference type="Gene3D" id="3.30.160.60">
    <property type="entry name" value="Classic Zinc Finger"/>
    <property type="match status" value="4"/>
</dbReference>
<dbReference type="SMART" id="SM00355">
    <property type="entry name" value="ZnF_C2H2"/>
    <property type="match status" value="6"/>
</dbReference>
<dbReference type="FunFam" id="3.30.160.60:FF:001818">
    <property type="entry name" value="GDNF-inducible zinc finger protein 1 isoform X1"/>
    <property type="match status" value="1"/>
</dbReference>
<comment type="caution">
    <text evidence="13">The sequence shown here is derived from an EMBL/GenBank/DDBJ whole genome shotgun (WGS) entry which is preliminary data.</text>
</comment>
<accession>A0AAW0Q376</accession>
<feature type="domain" description="C2H2-type" evidence="12">
    <location>
        <begin position="416"/>
        <end position="443"/>
    </location>
</feature>
<feature type="domain" description="C2H2-type" evidence="12">
    <location>
        <begin position="388"/>
        <end position="415"/>
    </location>
</feature>
<feature type="compositionally biased region" description="Low complexity" evidence="11">
    <location>
        <begin position="1158"/>
        <end position="1180"/>
    </location>
</feature>
<keyword evidence="6" id="KW-0805">Transcription regulation</keyword>
<feature type="domain" description="C2H2-type" evidence="12">
    <location>
        <begin position="761"/>
        <end position="788"/>
    </location>
</feature>